<comment type="caution">
    <text evidence="2">The sequence shown here is derived from an EMBL/GenBank/DDBJ whole genome shotgun (WGS) entry which is preliminary data.</text>
</comment>
<evidence type="ECO:0000256" key="1">
    <source>
        <dbReference type="SAM" id="Phobius"/>
    </source>
</evidence>
<keyword evidence="1" id="KW-0812">Transmembrane</keyword>
<reference evidence="2" key="1">
    <citation type="submission" date="2019-08" db="EMBL/GenBank/DDBJ databases">
        <authorList>
            <person name="Kucharzyk K."/>
            <person name="Murdoch R.W."/>
            <person name="Higgins S."/>
            <person name="Loffler F."/>
        </authorList>
    </citation>
    <scope>NUCLEOTIDE SEQUENCE</scope>
</reference>
<feature type="transmembrane region" description="Helical" evidence="1">
    <location>
        <begin position="83"/>
        <end position="102"/>
    </location>
</feature>
<gene>
    <name evidence="2" type="ORF">SDC9_179002</name>
</gene>
<keyword evidence="1" id="KW-1133">Transmembrane helix</keyword>
<dbReference type="EMBL" id="VSSQ01083079">
    <property type="protein sequence ID" value="MPN31528.1"/>
    <property type="molecule type" value="Genomic_DNA"/>
</dbReference>
<keyword evidence="1" id="KW-0472">Membrane</keyword>
<proteinExistence type="predicted"/>
<dbReference type="AlphaFoldDB" id="A0A645GXS4"/>
<evidence type="ECO:0000313" key="2">
    <source>
        <dbReference type="EMBL" id="MPN31528.1"/>
    </source>
</evidence>
<accession>A0A645GXS4</accession>
<name>A0A645GXS4_9ZZZZ</name>
<organism evidence="2">
    <name type="scientific">bioreactor metagenome</name>
    <dbReference type="NCBI Taxonomy" id="1076179"/>
    <lineage>
        <taxon>unclassified sequences</taxon>
        <taxon>metagenomes</taxon>
        <taxon>ecological metagenomes</taxon>
    </lineage>
</organism>
<protein>
    <submittedName>
        <fullName evidence="2">Uncharacterized protein</fullName>
    </submittedName>
</protein>
<sequence length="126" mass="13525">MGHLAHLAAGDAFNAQTLGQFLNLPGRFTLHIGLLNDLDQGSFTALALGNKEGDVAAASHLGHHEIHRPNTGIQATRTKSTTVTGSFLALFMLVGANLAGYFRLHHPGAQPLQHAEHRIRAVHELE</sequence>